<dbReference type="KEGG" id="mde:101897660"/>
<dbReference type="Gene3D" id="3.30.60.30">
    <property type="match status" value="1"/>
</dbReference>
<dbReference type="Proteomes" id="UP001652621">
    <property type="component" value="Unplaced"/>
</dbReference>
<organism evidence="3">
    <name type="scientific">Musca domestica</name>
    <name type="common">House fly</name>
    <dbReference type="NCBI Taxonomy" id="7370"/>
    <lineage>
        <taxon>Eukaryota</taxon>
        <taxon>Metazoa</taxon>
        <taxon>Ecdysozoa</taxon>
        <taxon>Arthropoda</taxon>
        <taxon>Hexapoda</taxon>
        <taxon>Insecta</taxon>
        <taxon>Pterygota</taxon>
        <taxon>Neoptera</taxon>
        <taxon>Endopterygota</taxon>
        <taxon>Diptera</taxon>
        <taxon>Brachycera</taxon>
        <taxon>Muscomorpha</taxon>
        <taxon>Muscoidea</taxon>
        <taxon>Muscidae</taxon>
        <taxon>Musca</taxon>
    </lineage>
</organism>
<dbReference type="RefSeq" id="XP_005190967.1">
    <property type="nucleotide sequence ID" value="XM_005190910.3"/>
</dbReference>
<dbReference type="AlphaFoldDB" id="A0A1I8NEC9"/>
<evidence type="ECO:0000256" key="1">
    <source>
        <dbReference type="SAM" id="SignalP"/>
    </source>
</evidence>
<evidence type="ECO:0000259" key="2">
    <source>
        <dbReference type="PROSITE" id="PS51465"/>
    </source>
</evidence>
<keyword evidence="1" id="KW-0732">Signal</keyword>
<protein>
    <submittedName>
        <fullName evidence="5">Vasotab</fullName>
    </submittedName>
</protein>
<feature type="chain" id="PRO_5044561594" evidence="1">
    <location>
        <begin position="29"/>
        <end position="98"/>
    </location>
</feature>
<evidence type="ECO:0000313" key="4">
    <source>
        <dbReference type="Proteomes" id="UP001652621"/>
    </source>
</evidence>
<gene>
    <name evidence="3" type="primary">101897660</name>
    <name evidence="5" type="synonym">LOC101897660</name>
</gene>
<feature type="signal peptide" evidence="1">
    <location>
        <begin position="1"/>
        <end position="28"/>
    </location>
</feature>
<proteinExistence type="predicted"/>
<dbReference type="GeneID" id="101897660"/>
<reference evidence="3" key="1">
    <citation type="submission" date="2020-05" db="UniProtKB">
        <authorList>
            <consortium name="EnsemblMetazoa"/>
        </authorList>
    </citation>
    <scope>IDENTIFICATION</scope>
    <source>
        <strain evidence="3">Aabys</strain>
    </source>
</reference>
<dbReference type="OrthoDB" id="126772at2759"/>
<dbReference type="VEuPathDB" id="VectorBase:MDOA014321"/>
<dbReference type="PROSITE" id="PS51465">
    <property type="entry name" value="KAZAL_2"/>
    <property type="match status" value="1"/>
</dbReference>
<evidence type="ECO:0000313" key="5">
    <source>
        <dbReference type="RefSeq" id="XP_005190967.1"/>
    </source>
</evidence>
<accession>A0A1I8NEC9</accession>
<dbReference type="InterPro" id="IPR002350">
    <property type="entry name" value="Kazal_dom"/>
</dbReference>
<dbReference type="VEuPathDB" id="VectorBase:MDOMA2_003563"/>
<reference evidence="5" key="2">
    <citation type="submission" date="2025-04" db="UniProtKB">
        <authorList>
            <consortium name="RefSeq"/>
        </authorList>
    </citation>
    <scope>IDENTIFICATION</scope>
    <source>
        <strain evidence="5">Aabys</strain>
    </source>
</reference>
<feature type="domain" description="Kazal-like" evidence="2">
    <location>
        <begin position="43"/>
        <end position="98"/>
    </location>
</feature>
<sequence>MKMASSKWIFTIALFVIVAAVLPNVAEAQRGRPGRPGRPGQGNQGAADCPQICPALYSPVCVTLTNGSKMSFSNSCELNVAVCTKRVPGVRSQQPGDC</sequence>
<name>A0A1I8NEC9_MUSDO</name>
<dbReference type="EnsemblMetazoa" id="MDOA014321-RA">
    <property type="protein sequence ID" value="MDOA014321-PA"/>
    <property type="gene ID" value="MDOA014321"/>
</dbReference>
<evidence type="ECO:0000313" key="3">
    <source>
        <dbReference type="EnsemblMetazoa" id="MDOA014321-PA"/>
    </source>
</evidence>
<keyword evidence="4" id="KW-1185">Reference proteome</keyword>